<dbReference type="Pfam" id="PF00849">
    <property type="entry name" value="PseudoU_synth_2"/>
    <property type="match status" value="1"/>
</dbReference>
<evidence type="ECO:0000259" key="14">
    <source>
        <dbReference type="Pfam" id="PF02195"/>
    </source>
</evidence>
<keyword evidence="7" id="KW-0560">Oxidoreductase</keyword>
<dbReference type="Pfam" id="PF02195">
    <property type="entry name" value="ParB_N"/>
    <property type="match status" value="1"/>
</dbReference>
<organism evidence="15 16">
    <name type="scientific">Varroa destructor</name>
    <name type="common">Honeybee mite</name>
    <dbReference type="NCBI Taxonomy" id="109461"/>
    <lineage>
        <taxon>Eukaryota</taxon>
        <taxon>Metazoa</taxon>
        <taxon>Ecdysozoa</taxon>
        <taxon>Arthropoda</taxon>
        <taxon>Chelicerata</taxon>
        <taxon>Arachnida</taxon>
        <taxon>Acari</taxon>
        <taxon>Parasitiformes</taxon>
        <taxon>Mesostigmata</taxon>
        <taxon>Gamasina</taxon>
        <taxon>Dermanyssoidea</taxon>
        <taxon>Varroidae</taxon>
        <taxon>Varroa</taxon>
    </lineage>
</organism>
<evidence type="ECO:0000256" key="8">
    <source>
        <dbReference type="ARBA" id="ARBA00023157"/>
    </source>
</evidence>
<dbReference type="InterPro" id="IPR036086">
    <property type="entry name" value="ParB/Sulfiredoxin_sf"/>
</dbReference>
<feature type="domain" description="ParB-like N-terminal" evidence="14">
    <location>
        <begin position="429"/>
        <end position="523"/>
    </location>
</feature>
<name>A0A7M7KFH9_VARDE</name>
<dbReference type="InterPro" id="IPR006225">
    <property type="entry name" value="PsdUridine_synth_RluC/D"/>
</dbReference>
<dbReference type="SUPFAM" id="SSF55120">
    <property type="entry name" value="Pseudouridine synthase"/>
    <property type="match status" value="1"/>
</dbReference>
<dbReference type="InterPro" id="IPR006145">
    <property type="entry name" value="PsdUridine_synth_RsuA/RluA"/>
</dbReference>
<dbReference type="PROSITE" id="PS50889">
    <property type="entry name" value="S4"/>
    <property type="match status" value="1"/>
</dbReference>
<feature type="domain" description="Pseudouridine synthase RsuA/RluA-like" evidence="13">
    <location>
        <begin position="202"/>
        <end position="348"/>
    </location>
</feature>
<dbReference type="InterPro" id="IPR006224">
    <property type="entry name" value="PsdUridine_synth_RluA-like_CS"/>
</dbReference>
<dbReference type="InterPro" id="IPR003115">
    <property type="entry name" value="ParB_N"/>
</dbReference>
<evidence type="ECO:0000256" key="6">
    <source>
        <dbReference type="ARBA" id="ARBA00022862"/>
    </source>
</evidence>
<keyword evidence="3" id="KW-0488">Methylation</keyword>
<evidence type="ECO:0000256" key="7">
    <source>
        <dbReference type="ARBA" id="ARBA00023002"/>
    </source>
</evidence>
<keyword evidence="16" id="KW-1185">Reference proteome</keyword>
<evidence type="ECO:0000256" key="11">
    <source>
        <dbReference type="PROSITE-ProRule" id="PRU00182"/>
    </source>
</evidence>
<dbReference type="Gene3D" id="3.30.2350.10">
    <property type="entry name" value="Pseudouridine synthase"/>
    <property type="match status" value="1"/>
</dbReference>
<evidence type="ECO:0000256" key="3">
    <source>
        <dbReference type="ARBA" id="ARBA00022481"/>
    </source>
</evidence>
<evidence type="ECO:0000256" key="5">
    <source>
        <dbReference type="ARBA" id="ARBA00022840"/>
    </source>
</evidence>
<evidence type="ECO:0000256" key="1">
    <source>
        <dbReference type="ARBA" id="ARBA00009609"/>
    </source>
</evidence>
<keyword evidence="8" id="KW-1015">Disulfide bond</keyword>
<evidence type="ECO:0000313" key="16">
    <source>
        <dbReference type="Proteomes" id="UP000594260"/>
    </source>
</evidence>
<keyword evidence="11" id="KW-0694">RNA-binding</keyword>
<dbReference type="KEGG" id="vde:111250965"/>
<keyword evidence="6" id="KW-0049">Antioxidant</keyword>
<dbReference type="CDD" id="cd02557">
    <property type="entry name" value="PseudoU_synth_ScRIB2"/>
    <property type="match status" value="1"/>
</dbReference>
<dbReference type="EnsemblMetazoa" id="XM_022807009">
    <property type="protein sequence ID" value="XP_022662744"/>
    <property type="gene ID" value="LOC111250965"/>
</dbReference>
<comment type="catalytic activity">
    <reaction evidence="9">
        <text>S-hydroxy-S-oxy-L-cysteinyl-[peroxiredoxin] + [protein]-dithiol + ATP = S-hydroxy-L-cysteinyl-[peroxiredoxin] + [protein]-disulfide + ADP + phosphate</text>
        <dbReference type="Rhea" id="RHEA:17545"/>
        <dbReference type="Rhea" id="RHEA-COMP:10593"/>
        <dbReference type="Rhea" id="RHEA-COMP:10594"/>
        <dbReference type="Rhea" id="RHEA-COMP:13681"/>
        <dbReference type="Rhea" id="RHEA-COMP:17976"/>
        <dbReference type="ChEBI" id="CHEBI:29950"/>
        <dbReference type="ChEBI" id="CHEBI:30616"/>
        <dbReference type="ChEBI" id="CHEBI:43474"/>
        <dbReference type="ChEBI" id="CHEBI:50058"/>
        <dbReference type="ChEBI" id="CHEBI:61973"/>
        <dbReference type="ChEBI" id="CHEBI:61974"/>
        <dbReference type="ChEBI" id="CHEBI:456216"/>
        <dbReference type="EC" id="1.8.98.2"/>
    </reaction>
</comment>
<dbReference type="FunCoup" id="A0A7M7KFH9">
    <property type="interactions" value="1439"/>
</dbReference>
<dbReference type="GO" id="GO:0005524">
    <property type="term" value="F:ATP binding"/>
    <property type="evidence" value="ECO:0007669"/>
    <property type="project" value="UniProtKB-KW"/>
</dbReference>
<keyword evidence="4" id="KW-0547">Nucleotide-binding</keyword>
<dbReference type="GO" id="GO:0032542">
    <property type="term" value="F:sulfiredoxin activity"/>
    <property type="evidence" value="ECO:0007669"/>
    <property type="project" value="UniProtKB-EC"/>
</dbReference>
<dbReference type="InParanoid" id="A0A7M7KFH9"/>
<dbReference type="AlphaFoldDB" id="A0A7M7KFH9"/>
<sequence>MIIGYKDRTTKQFITLEEMLLLHLVVSSNFSRAMSSLSDTAATVEMPEDPLAPPPVPDYHRGAKRKGSGDETQLMPEIVDVKKIRMGNKDLRPGFSEDRFDETDYYFENGLRKVYPYEFTYSTFTKGRWVGRPLLDVFRQEFRAQTLEYYNNAIASGRVRVNNESVGLDYRLKDGDLMINRTHRHEVPVIGCKLKIIHEDDHMLVVDKPPSIPVHPCGRYRHNSIIFLLAKEFGVKKIHTIHRLDRLTSGILMFAKSLERSQFMSSQIRSLAVQKEYLCRVEGEFPVDEVEVSEPIEVFSNKIGVCGVGREGKACTTLFKRLSFNGKSSVVLAKPKQGRMHQIRVHLQYLGHPIVNDSLYNDVIFGKNKAKGGLSEKTKDELVADLLKLHTIENWLKPMTEKDVEERRKEWGSMSSKKGTTREDPFKAKVHMMPFDAVIRPIPSVLDEVKVASLMEALRGPNGDSKVPPVDVLWIKGREGGDYYYSFGGCHRYEAAKRLGFRQIRVKIIKSNIQDLQIYLGASTPDLK</sequence>
<evidence type="ECO:0000256" key="12">
    <source>
        <dbReference type="SAM" id="MobiDB-lite"/>
    </source>
</evidence>
<dbReference type="Proteomes" id="UP000594260">
    <property type="component" value="Unplaced"/>
</dbReference>
<dbReference type="RefSeq" id="XP_022662744.1">
    <property type="nucleotide sequence ID" value="XM_022807009.1"/>
</dbReference>
<evidence type="ECO:0000256" key="4">
    <source>
        <dbReference type="ARBA" id="ARBA00022741"/>
    </source>
</evidence>
<evidence type="ECO:0000256" key="10">
    <source>
        <dbReference type="PIRSR" id="PIRSR606225-1"/>
    </source>
</evidence>
<protein>
    <recommendedName>
        <fullName evidence="2">sulfiredoxin</fullName>
        <ecNumber evidence="2">1.8.98.2</ecNumber>
    </recommendedName>
</protein>
<feature type="active site" evidence="10">
    <location>
        <position position="245"/>
    </location>
</feature>
<evidence type="ECO:0000313" key="15">
    <source>
        <dbReference type="EnsemblMetazoa" id="XP_022662744"/>
    </source>
</evidence>
<dbReference type="NCBIfam" id="TIGR00005">
    <property type="entry name" value="rluA_subfam"/>
    <property type="match status" value="1"/>
</dbReference>
<accession>A0A7M7KFH9</accession>
<dbReference type="PANTHER" id="PTHR21600:SF40">
    <property type="entry name" value="PSEUDOURIDYLATE SYNTHASE RPUSD2"/>
    <property type="match status" value="1"/>
</dbReference>
<dbReference type="Gene3D" id="3.90.1530.10">
    <property type="entry name" value="Conserved hypothetical protein from pyrococcus furiosus pfu- 392566-001, ParB domain"/>
    <property type="match status" value="1"/>
</dbReference>
<dbReference type="EC" id="1.8.98.2" evidence="2"/>
<dbReference type="CDD" id="cd16395">
    <property type="entry name" value="Srx"/>
    <property type="match status" value="1"/>
</dbReference>
<dbReference type="GO" id="GO:0003723">
    <property type="term" value="F:RNA binding"/>
    <property type="evidence" value="ECO:0007669"/>
    <property type="project" value="UniProtKB-KW"/>
</dbReference>
<reference evidence="15" key="1">
    <citation type="submission" date="2021-01" db="UniProtKB">
        <authorList>
            <consortium name="EnsemblMetazoa"/>
        </authorList>
    </citation>
    <scope>IDENTIFICATION</scope>
</reference>
<feature type="region of interest" description="Disordered" evidence="12">
    <location>
        <begin position="45"/>
        <end position="70"/>
    </location>
</feature>
<dbReference type="PANTHER" id="PTHR21600">
    <property type="entry name" value="MITOCHONDRIAL RNA PSEUDOURIDINE SYNTHASE"/>
    <property type="match status" value="1"/>
</dbReference>
<dbReference type="GO" id="GO:0000455">
    <property type="term" value="P:enzyme-directed rRNA pseudouridine synthesis"/>
    <property type="evidence" value="ECO:0007669"/>
    <property type="project" value="TreeGrafter"/>
</dbReference>
<evidence type="ECO:0000256" key="2">
    <source>
        <dbReference type="ARBA" id="ARBA00013055"/>
    </source>
</evidence>
<dbReference type="OrthoDB" id="424794at2759"/>
<dbReference type="PROSITE" id="PS01129">
    <property type="entry name" value="PSI_RLU"/>
    <property type="match status" value="1"/>
</dbReference>
<dbReference type="InterPro" id="IPR050188">
    <property type="entry name" value="RluA_PseudoU_synthase"/>
</dbReference>
<dbReference type="SUPFAM" id="SSF110849">
    <property type="entry name" value="ParB/Sulfiredoxin"/>
    <property type="match status" value="1"/>
</dbReference>
<dbReference type="GeneID" id="111250965"/>
<evidence type="ECO:0000259" key="13">
    <source>
        <dbReference type="Pfam" id="PF00849"/>
    </source>
</evidence>
<dbReference type="InterPro" id="IPR020103">
    <property type="entry name" value="PsdUridine_synth_cat_dom_sf"/>
</dbReference>
<dbReference type="FunFam" id="3.90.1530.10:FF:000001">
    <property type="entry name" value="Sulfiredoxin"/>
    <property type="match status" value="1"/>
</dbReference>
<comment type="similarity">
    <text evidence="1">Belongs to the sulfiredoxin family.</text>
</comment>
<evidence type="ECO:0000256" key="9">
    <source>
        <dbReference type="ARBA" id="ARBA00047514"/>
    </source>
</evidence>
<proteinExistence type="inferred from homology"/>
<dbReference type="GO" id="GO:0009982">
    <property type="term" value="F:pseudouridine synthase activity"/>
    <property type="evidence" value="ECO:0007669"/>
    <property type="project" value="InterPro"/>
</dbReference>
<keyword evidence="5" id="KW-0067">ATP-binding</keyword>